<comment type="caution">
    <text evidence="5">The sequence shown here is derived from an EMBL/GenBank/DDBJ whole genome shotgun (WGS) entry which is preliminary data.</text>
</comment>
<proteinExistence type="inferred from homology"/>
<dbReference type="EMBL" id="AZHD01000028">
    <property type="protein sequence ID" value="OAA53628.1"/>
    <property type="molecule type" value="Genomic_DNA"/>
</dbReference>
<dbReference type="GO" id="GO:0006452">
    <property type="term" value="P:translational frameshifting"/>
    <property type="evidence" value="ECO:0007669"/>
    <property type="project" value="EnsemblFungi"/>
</dbReference>
<dbReference type="GO" id="GO:0002181">
    <property type="term" value="P:cytoplasmic translation"/>
    <property type="evidence" value="ECO:0007669"/>
    <property type="project" value="EnsemblFungi"/>
</dbReference>
<feature type="compositionally biased region" description="Acidic residues" evidence="4">
    <location>
        <begin position="546"/>
        <end position="565"/>
    </location>
</feature>
<dbReference type="PANTHER" id="PTHR45639:SF32">
    <property type="entry name" value="HEAT SHOCK PROTEIN PDR13"/>
    <property type="match status" value="1"/>
</dbReference>
<dbReference type="InterPro" id="IPR013126">
    <property type="entry name" value="Hsp_70_fam"/>
</dbReference>
<name>A0A162K5J4_9HYPO</name>
<dbReference type="GO" id="GO:0006364">
    <property type="term" value="P:rRNA processing"/>
    <property type="evidence" value="ECO:0007669"/>
    <property type="project" value="EnsemblFungi"/>
</dbReference>
<dbReference type="STRING" id="1081102.A0A162K5J4"/>
<keyword evidence="2" id="KW-0547">Nucleotide-binding</keyword>
<sequence>MASEGVTPRSATRFAPEDRTAIGISFGNTNSSIAYTFDDRVEVIANEDGDRQIPTILSYVDGEEYYGQQAKNFLVRNASNTVAYFKDLLGRDFADIDPTYCHASAHPQQTNGEVTFSIVDKAVGGVDAEGGSASDTDGKPSAAPTPAEPSTVSVSEVATRYLRRLIGSASDYLGRQVTSAVISVPTNFTDAQRQAIVRVADAAGIEILQLITEPAAVAAAYTARVDAEAVNGTASLDSKDKVIVVADLGGTRSDAAVVASRAGMATVLATVHDYEFVGAALDKVLIDHFAKEFAKKNQGLDPRETPRSLAKLRLESEAAKKALSIGANAAIGIESLADGRDFTSTVNRFRYETLARPVFEGIDRLVETVVHKAGLDLIDVDVVLLSGGTAHTPRIAENLRNLFGGGRSSSSSTTLVVAPSTVPTATNPSELQARGAALQANLVRDFDADEIEQSAHPMVRTVQHTSLAVGVVAVPLAADAAGGDQEVFTPIIAAESAVPVRRAVLLPGPKEGGDVLLRFAEGSTHVHTIPAAKKADEDKKKSSSADDSDASDLDSDDDLDEDEEEDQRKRGWKVQGLLAEAALRGVKRNAKIEVAISIRADMGVSFTAREVGGKAAIRGSF</sequence>
<dbReference type="Gene3D" id="3.90.640.10">
    <property type="entry name" value="Actin, Chain A, domain 4"/>
    <property type="match status" value="1"/>
</dbReference>
<gene>
    <name evidence="5" type="ORF">SPI_09335</name>
</gene>
<dbReference type="PANTHER" id="PTHR45639">
    <property type="entry name" value="HSC70CB, ISOFORM G-RELATED"/>
    <property type="match status" value="1"/>
</dbReference>
<dbReference type="FunFam" id="3.90.640.10:FF:000010">
    <property type="entry name" value="heat shock 70 kDa protein 14"/>
    <property type="match status" value="1"/>
</dbReference>
<dbReference type="Gene3D" id="3.30.30.30">
    <property type="match status" value="1"/>
</dbReference>
<dbReference type="OrthoDB" id="29851at2759"/>
<dbReference type="GO" id="GO:0101031">
    <property type="term" value="C:protein folding chaperone complex"/>
    <property type="evidence" value="ECO:0007669"/>
    <property type="project" value="EnsemblFungi"/>
</dbReference>
<dbReference type="GO" id="GO:0005829">
    <property type="term" value="C:cytosol"/>
    <property type="evidence" value="ECO:0007669"/>
    <property type="project" value="TreeGrafter"/>
</dbReference>
<keyword evidence="6" id="KW-1185">Reference proteome</keyword>
<reference evidence="5 6" key="1">
    <citation type="journal article" date="2016" name="Genome Biol. Evol.">
        <title>Divergent and convergent evolution of fungal pathogenicity.</title>
        <authorList>
            <person name="Shang Y."/>
            <person name="Xiao G."/>
            <person name="Zheng P."/>
            <person name="Cen K."/>
            <person name="Zhan S."/>
            <person name="Wang C."/>
        </authorList>
    </citation>
    <scope>NUCLEOTIDE SEQUENCE [LARGE SCALE GENOMIC DNA]</scope>
    <source>
        <strain evidence="5 6">RCEF 264</strain>
    </source>
</reference>
<dbReference type="GO" id="GO:0051082">
    <property type="term" value="F:unfolded protein binding"/>
    <property type="evidence" value="ECO:0007669"/>
    <property type="project" value="EnsemblFungi"/>
</dbReference>
<evidence type="ECO:0000256" key="2">
    <source>
        <dbReference type="ARBA" id="ARBA00022741"/>
    </source>
</evidence>
<organism evidence="5 6">
    <name type="scientific">Niveomyces insectorum RCEF 264</name>
    <dbReference type="NCBI Taxonomy" id="1081102"/>
    <lineage>
        <taxon>Eukaryota</taxon>
        <taxon>Fungi</taxon>
        <taxon>Dikarya</taxon>
        <taxon>Ascomycota</taxon>
        <taxon>Pezizomycotina</taxon>
        <taxon>Sordariomycetes</taxon>
        <taxon>Hypocreomycetidae</taxon>
        <taxon>Hypocreales</taxon>
        <taxon>Cordycipitaceae</taxon>
        <taxon>Niveomyces</taxon>
    </lineage>
</organism>
<dbReference type="Gene3D" id="3.30.420.40">
    <property type="match status" value="2"/>
</dbReference>
<accession>A0A162K5J4</accession>
<keyword evidence="3" id="KW-0067">ATP-binding</keyword>
<dbReference type="PRINTS" id="PR00301">
    <property type="entry name" value="HEATSHOCK70"/>
</dbReference>
<dbReference type="GO" id="GO:0005524">
    <property type="term" value="F:ATP binding"/>
    <property type="evidence" value="ECO:0007669"/>
    <property type="project" value="UniProtKB-KW"/>
</dbReference>
<dbReference type="SUPFAM" id="SSF53067">
    <property type="entry name" value="Actin-like ATPase domain"/>
    <property type="match status" value="2"/>
</dbReference>
<dbReference type="Pfam" id="PF00012">
    <property type="entry name" value="HSP70"/>
    <property type="match status" value="1"/>
</dbReference>
<dbReference type="InterPro" id="IPR043129">
    <property type="entry name" value="ATPase_NBD"/>
</dbReference>
<dbReference type="GO" id="GO:0051083">
    <property type="term" value="P:'de novo' cotranslational protein folding"/>
    <property type="evidence" value="ECO:0007669"/>
    <property type="project" value="EnsemblFungi"/>
</dbReference>
<protein>
    <submittedName>
        <fullName evidence="5">Hsp70 chaperone</fullName>
    </submittedName>
</protein>
<evidence type="ECO:0000256" key="3">
    <source>
        <dbReference type="ARBA" id="ARBA00022840"/>
    </source>
</evidence>
<evidence type="ECO:0000313" key="6">
    <source>
        <dbReference type="Proteomes" id="UP000076874"/>
    </source>
</evidence>
<feature type="region of interest" description="Disordered" evidence="4">
    <location>
        <begin position="127"/>
        <end position="150"/>
    </location>
</feature>
<feature type="region of interest" description="Disordered" evidence="4">
    <location>
        <begin position="527"/>
        <end position="571"/>
    </location>
</feature>
<evidence type="ECO:0000313" key="5">
    <source>
        <dbReference type="EMBL" id="OAA53628.1"/>
    </source>
</evidence>
<dbReference type="AlphaFoldDB" id="A0A162K5J4"/>
<evidence type="ECO:0000256" key="1">
    <source>
        <dbReference type="ARBA" id="ARBA00007381"/>
    </source>
</evidence>
<evidence type="ECO:0000256" key="4">
    <source>
        <dbReference type="SAM" id="MobiDB-lite"/>
    </source>
</evidence>
<dbReference type="GO" id="GO:0006450">
    <property type="term" value="P:regulation of translational fidelity"/>
    <property type="evidence" value="ECO:0007669"/>
    <property type="project" value="EnsemblFungi"/>
</dbReference>
<dbReference type="Proteomes" id="UP000076874">
    <property type="component" value="Unassembled WGS sequence"/>
</dbReference>
<comment type="similarity">
    <text evidence="1">Belongs to the heat shock protein 70 family.</text>
</comment>
<feature type="compositionally biased region" description="Low complexity" evidence="4">
    <location>
        <begin position="140"/>
        <end position="150"/>
    </location>
</feature>
<feature type="compositionally biased region" description="Basic and acidic residues" evidence="4">
    <location>
        <begin position="533"/>
        <end position="544"/>
    </location>
</feature>
<dbReference type="GO" id="GO:0005634">
    <property type="term" value="C:nucleus"/>
    <property type="evidence" value="ECO:0007669"/>
    <property type="project" value="TreeGrafter"/>
</dbReference>
<dbReference type="GO" id="GO:0140662">
    <property type="term" value="F:ATP-dependent protein folding chaperone"/>
    <property type="evidence" value="ECO:0007669"/>
    <property type="project" value="InterPro"/>
</dbReference>